<reference evidence="2 3" key="1">
    <citation type="journal article" date="2019" name="Emerg. Microbes Infect.">
        <title>Comprehensive subspecies identification of 175 nontuberculous mycobacteria species based on 7547 genomic profiles.</title>
        <authorList>
            <person name="Matsumoto Y."/>
            <person name="Kinjo T."/>
            <person name="Motooka D."/>
            <person name="Nabeya D."/>
            <person name="Jung N."/>
            <person name="Uechi K."/>
            <person name="Horii T."/>
            <person name="Iida T."/>
            <person name="Fujita J."/>
            <person name="Nakamura S."/>
        </authorList>
    </citation>
    <scope>NUCLEOTIDE SEQUENCE [LARGE SCALE GENOMIC DNA]</scope>
    <source>
        <strain evidence="2 3">JCM 12404</strain>
    </source>
</reference>
<keyword evidence="1" id="KW-0732">Signal</keyword>
<name>A0A7I7L488_9MYCO</name>
<protein>
    <submittedName>
        <fullName evidence="2">Uncharacterized protein</fullName>
    </submittedName>
</protein>
<dbReference type="Proteomes" id="UP000465866">
    <property type="component" value="Chromosome"/>
</dbReference>
<evidence type="ECO:0000313" key="2">
    <source>
        <dbReference type="EMBL" id="BBX48857.1"/>
    </source>
</evidence>
<keyword evidence="3" id="KW-1185">Reference proteome</keyword>
<feature type="chain" id="PRO_5038601436" evidence="1">
    <location>
        <begin position="19"/>
        <end position="277"/>
    </location>
</feature>
<accession>A0A7I7L488</accession>
<dbReference type="EMBL" id="AP022569">
    <property type="protein sequence ID" value="BBX48857.1"/>
    <property type="molecule type" value="Genomic_DNA"/>
</dbReference>
<evidence type="ECO:0000256" key="1">
    <source>
        <dbReference type="SAM" id="SignalP"/>
    </source>
</evidence>
<gene>
    <name evidence="2" type="ORF">MCOO_48720</name>
</gene>
<proteinExistence type="predicted"/>
<sequence length="277" mass="27025">MARLGLIALGLGIGGAFAAIPGTASADSSDWLAAVDGFLSGVAVPAASDASSGLNLAISFDGATLYQDGTAYAYTGDNGDIAIANGAGAHAYAFGTNNYASVDGTDSTAVAGGYDQATAGTSADNTAFAFGNNDTAFAGTTDAANPGSFNYSIIFGNGDGAYSGGTEAGAGSYDGAYVEGNNLATAYAQGGNHLLDLVKFYGDGAGSGTAAATDLLGSDPSGALADGNAFWTDLFSGDTAGALTAGHEFWADMLTAFDGGSLAADAGNLWTDVASLF</sequence>
<dbReference type="AlphaFoldDB" id="A0A7I7L488"/>
<organism evidence="2 3">
    <name type="scientific">Mycobacterium cookii</name>
    <dbReference type="NCBI Taxonomy" id="1775"/>
    <lineage>
        <taxon>Bacteria</taxon>
        <taxon>Bacillati</taxon>
        <taxon>Actinomycetota</taxon>
        <taxon>Actinomycetes</taxon>
        <taxon>Mycobacteriales</taxon>
        <taxon>Mycobacteriaceae</taxon>
        <taxon>Mycobacterium</taxon>
    </lineage>
</organism>
<dbReference type="KEGG" id="mcoo:MCOO_48720"/>
<feature type="signal peptide" evidence="1">
    <location>
        <begin position="1"/>
        <end position="18"/>
    </location>
</feature>
<evidence type="ECO:0000313" key="3">
    <source>
        <dbReference type="Proteomes" id="UP000465866"/>
    </source>
</evidence>